<sequence length="70" mass="8234">MEHLYISMTPKQQWNVMRHDHDINPVTSKPEVVAQCVCTTSQPLSDEALQELRQKYNDPDMWVVTETVYQ</sequence>
<evidence type="ECO:0000313" key="1">
    <source>
        <dbReference type="EMBL" id="QYW04875.1"/>
    </source>
</evidence>
<name>A0AAE7WSL9_9CAUD</name>
<accession>A0AAE7WSL9</accession>
<dbReference type="Proteomes" id="UP000827609">
    <property type="component" value="Segment"/>
</dbReference>
<dbReference type="EMBL" id="MZ475896">
    <property type="protein sequence ID" value="QYW04875.1"/>
    <property type="molecule type" value="Genomic_DNA"/>
</dbReference>
<keyword evidence="2" id="KW-1185">Reference proteome</keyword>
<gene>
    <name evidence="1" type="ORF">pEaSNUABM7_00207</name>
</gene>
<evidence type="ECO:0000313" key="2">
    <source>
        <dbReference type="Proteomes" id="UP000827609"/>
    </source>
</evidence>
<reference evidence="1" key="1">
    <citation type="submission" date="2021-06" db="EMBL/GenBank/DDBJ databases">
        <title>Complete genome sequence of Erwinia phage pEa_SNUABM_7.</title>
        <authorList>
            <person name="Kim S.G."/>
            <person name="Park S.C."/>
        </authorList>
    </citation>
    <scope>NUCLEOTIDE SEQUENCE</scope>
</reference>
<organism evidence="1 2">
    <name type="scientific">Erwinia phage pEa_SNUABM_7</name>
    <dbReference type="NCBI Taxonomy" id="2866695"/>
    <lineage>
        <taxon>Viruses</taxon>
        <taxon>Duplodnaviria</taxon>
        <taxon>Heunggongvirae</taxon>
        <taxon>Uroviricota</taxon>
        <taxon>Caudoviricetes</taxon>
        <taxon>Snuvirus</taxon>
        <taxon>Snuvirus SNUABM7</taxon>
    </lineage>
</organism>
<proteinExistence type="predicted"/>
<protein>
    <submittedName>
        <fullName evidence="1">Uncharacterized protein</fullName>
    </submittedName>
</protein>